<comment type="subcellular location">
    <subcellularLocation>
        <location evidence="1">Secreted</location>
    </subcellularLocation>
</comment>
<dbReference type="Proteomes" id="UP000241868">
    <property type="component" value="Unassembled WGS sequence"/>
</dbReference>
<protein>
    <recommendedName>
        <fullName evidence="6">Calcium-binding protein</fullName>
    </recommendedName>
</protein>
<dbReference type="InterPro" id="IPR050557">
    <property type="entry name" value="RTX_toxin/Mannuronan_C5-epim"/>
</dbReference>
<dbReference type="Pfam" id="PF00353">
    <property type="entry name" value="HemolysinCabind"/>
    <property type="match status" value="3"/>
</dbReference>
<organism evidence="4 5">
    <name type="scientific">Neisseria iguanae</name>
    <dbReference type="NCBI Taxonomy" id="90242"/>
    <lineage>
        <taxon>Bacteria</taxon>
        <taxon>Pseudomonadati</taxon>
        <taxon>Pseudomonadota</taxon>
        <taxon>Betaproteobacteria</taxon>
        <taxon>Neisseriales</taxon>
        <taxon>Neisseriaceae</taxon>
        <taxon>Neisseria</taxon>
    </lineage>
</organism>
<sequence length="177" mass="18604">MIDGGDGNDVLNGSGFVSADKSEVGKALDRDIIDGSGRDLIYAAAGDDIVYSEFKGSHLLEESTSERGDWAAADEGNDKVYGSQNRDLLTGGEGSDTIFGGAGDDVIFGDAFYRYGNRSQSLYIEGNGVTYGYTPIAPIMPFVPGPGTMMPTVSSAAAASLTFEYTFKNGRHGSLNI</sequence>
<dbReference type="PANTHER" id="PTHR38340:SF1">
    <property type="entry name" value="S-LAYER PROTEIN"/>
    <property type="match status" value="1"/>
</dbReference>
<evidence type="ECO:0008006" key="6">
    <source>
        <dbReference type="Google" id="ProtNLM"/>
    </source>
</evidence>
<evidence type="ECO:0000313" key="5">
    <source>
        <dbReference type="Proteomes" id="UP000241868"/>
    </source>
</evidence>
<reference evidence="4 5" key="1">
    <citation type="submission" date="2018-03" db="EMBL/GenBank/DDBJ databases">
        <title>Neisseria weixii sp. nov., isolated from the intestinal contents of Tibetan Plateau pika (Ochotona curzoniae) in Yushu, Qinghai Province, China.</title>
        <authorList>
            <person name="Gui Z."/>
        </authorList>
    </citation>
    <scope>NUCLEOTIDE SEQUENCE [LARGE SCALE GENOMIC DNA]</scope>
    <source>
        <strain evidence="4 5">ATCC 51483</strain>
    </source>
</reference>
<evidence type="ECO:0000256" key="2">
    <source>
        <dbReference type="ARBA" id="ARBA00022525"/>
    </source>
</evidence>
<gene>
    <name evidence="4" type="ORF">C7N83_13320</name>
</gene>
<feature type="region of interest" description="Disordered" evidence="3">
    <location>
        <begin position="65"/>
        <end position="88"/>
    </location>
</feature>
<dbReference type="InterPro" id="IPR011049">
    <property type="entry name" value="Serralysin-like_metalloprot_C"/>
</dbReference>
<dbReference type="PROSITE" id="PS00330">
    <property type="entry name" value="HEMOLYSIN_CALCIUM"/>
    <property type="match status" value="1"/>
</dbReference>
<dbReference type="InterPro" id="IPR018511">
    <property type="entry name" value="Hemolysin-typ_Ca-bd_CS"/>
</dbReference>
<dbReference type="RefSeq" id="WP_106743231.1">
    <property type="nucleotide sequence ID" value="NZ_PXYY01000145.1"/>
</dbReference>
<dbReference type="PRINTS" id="PR00313">
    <property type="entry name" value="CABNDNGRPT"/>
</dbReference>
<dbReference type="Gene3D" id="2.150.10.10">
    <property type="entry name" value="Serralysin-like metalloprotease, C-terminal"/>
    <property type="match status" value="1"/>
</dbReference>
<evidence type="ECO:0000313" key="4">
    <source>
        <dbReference type="EMBL" id="PSJ79254.1"/>
    </source>
</evidence>
<keyword evidence="2" id="KW-0964">Secreted</keyword>
<dbReference type="AlphaFoldDB" id="A0A2P7TX42"/>
<comment type="caution">
    <text evidence="4">The sequence shown here is derived from an EMBL/GenBank/DDBJ whole genome shotgun (WGS) entry which is preliminary data.</text>
</comment>
<dbReference type="EMBL" id="PXYY01000145">
    <property type="protein sequence ID" value="PSJ79254.1"/>
    <property type="molecule type" value="Genomic_DNA"/>
</dbReference>
<evidence type="ECO:0000256" key="1">
    <source>
        <dbReference type="ARBA" id="ARBA00004613"/>
    </source>
</evidence>
<dbReference type="GO" id="GO:0005509">
    <property type="term" value="F:calcium ion binding"/>
    <property type="evidence" value="ECO:0007669"/>
    <property type="project" value="InterPro"/>
</dbReference>
<dbReference type="SUPFAM" id="SSF51120">
    <property type="entry name" value="beta-Roll"/>
    <property type="match status" value="1"/>
</dbReference>
<proteinExistence type="predicted"/>
<keyword evidence="5" id="KW-1185">Reference proteome</keyword>
<dbReference type="PANTHER" id="PTHR38340">
    <property type="entry name" value="S-LAYER PROTEIN"/>
    <property type="match status" value="1"/>
</dbReference>
<dbReference type="InterPro" id="IPR001343">
    <property type="entry name" value="Hemolysn_Ca-bd"/>
</dbReference>
<dbReference type="OrthoDB" id="8605339at2"/>
<accession>A0A2P7TX42</accession>
<dbReference type="GO" id="GO:0005576">
    <property type="term" value="C:extracellular region"/>
    <property type="evidence" value="ECO:0007669"/>
    <property type="project" value="UniProtKB-SubCell"/>
</dbReference>
<name>A0A2P7TX42_9NEIS</name>
<evidence type="ECO:0000256" key="3">
    <source>
        <dbReference type="SAM" id="MobiDB-lite"/>
    </source>
</evidence>